<gene>
    <name evidence="1" type="ORF">PXEA_LOCUS27742</name>
</gene>
<evidence type="ECO:0000313" key="2">
    <source>
        <dbReference type="Proteomes" id="UP000784294"/>
    </source>
</evidence>
<keyword evidence="2" id="KW-1185">Reference proteome</keyword>
<dbReference type="EMBL" id="CAAALY010247380">
    <property type="protein sequence ID" value="VEL34302.1"/>
    <property type="molecule type" value="Genomic_DNA"/>
</dbReference>
<evidence type="ECO:0000313" key="1">
    <source>
        <dbReference type="EMBL" id="VEL34302.1"/>
    </source>
</evidence>
<reference evidence="1" key="1">
    <citation type="submission" date="2018-11" db="EMBL/GenBank/DDBJ databases">
        <authorList>
            <consortium name="Pathogen Informatics"/>
        </authorList>
    </citation>
    <scope>NUCLEOTIDE SEQUENCE</scope>
</reference>
<name>A0A448XDQ2_9PLAT</name>
<organism evidence="1 2">
    <name type="scientific">Protopolystoma xenopodis</name>
    <dbReference type="NCBI Taxonomy" id="117903"/>
    <lineage>
        <taxon>Eukaryota</taxon>
        <taxon>Metazoa</taxon>
        <taxon>Spiralia</taxon>
        <taxon>Lophotrochozoa</taxon>
        <taxon>Platyhelminthes</taxon>
        <taxon>Monogenea</taxon>
        <taxon>Polyopisthocotylea</taxon>
        <taxon>Polystomatidea</taxon>
        <taxon>Polystomatidae</taxon>
        <taxon>Protopolystoma</taxon>
    </lineage>
</organism>
<dbReference type="AlphaFoldDB" id="A0A448XDQ2"/>
<comment type="caution">
    <text evidence="1">The sequence shown here is derived from an EMBL/GenBank/DDBJ whole genome shotgun (WGS) entry which is preliminary data.</text>
</comment>
<dbReference type="Proteomes" id="UP000784294">
    <property type="component" value="Unassembled WGS sequence"/>
</dbReference>
<sequence>MRDAGKDRDLLEPPLISLLFRMSGKEARGSVYNGGPDQPGAAGWL</sequence>
<protein>
    <submittedName>
        <fullName evidence="1">Uncharacterized protein</fullName>
    </submittedName>
</protein>
<accession>A0A448XDQ2</accession>
<proteinExistence type="predicted"/>